<evidence type="ECO:0000259" key="9">
    <source>
        <dbReference type="SMART" id="SM00848"/>
    </source>
</evidence>
<evidence type="ECO:0000313" key="10">
    <source>
        <dbReference type="EMBL" id="KOF91060.1"/>
    </source>
</evidence>
<dbReference type="PROSITE" id="PS00139">
    <property type="entry name" value="THIOL_PROTEASE_CYS"/>
    <property type="match status" value="1"/>
</dbReference>
<dbReference type="InterPro" id="IPR025660">
    <property type="entry name" value="Pept_his_AS"/>
</dbReference>
<evidence type="ECO:0000256" key="5">
    <source>
        <dbReference type="ARBA" id="ARBA00023145"/>
    </source>
</evidence>
<keyword evidence="3" id="KW-0378">Hydrolase</keyword>
<dbReference type="EMBL" id="KQ417620">
    <property type="protein sequence ID" value="KOF91060.1"/>
    <property type="molecule type" value="Genomic_DNA"/>
</dbReference>
<keyword evidence="5" id="KW-0865">Zymogen</keyword>
<dbReference type="SMART" id="SM00645">
    <property type="entry name" value="Pept_C1"/>
    <property type="match status" value="1"/>
</dbReference>
<dbReference type="STRING" id="37653.A0A0L8HQP8"/>
<evidence type="ECO:0000259" key="8">
    <source>
        <dbReference type="SMART" id="SM00645"/>
    </source>
</evidence>
<gene>
    <name evidence="10" type="ORF">OCBIM_22009822mg</name>
</gene>
<feature type="domain" description="Peptidase C1A papain C-terminal" evidence="8">
    <location>
        <begin position="111"/>
        <end position="323"/>
    </location>
</feature>
<dbReference type="Pfam" id="PF00112">
    <property type="entry name" value="Peptidase_C1"/>
    <property type="match status" value="1"/>
</dbReference>
<feature type="domain" description="Cathepsin propeptide inhibitor" evidence="9">
    <location>
        <begin position="26"/>
        <end position="86"/>
    </location>
</feature>
<evidence type="ECO:0000256" key="7">
    <source>
        <dbReference type="SAM" id="SignalP"/>
    </source>
</evidence>
<keyword evidence="2" id="KW-0645">Protease</keyword>
<feature type="signal peptide" evidence="7">
    <location>
        <begin position="1"/>
        <end position="17"/>
    </location>
</feature>
<keyword evidence="4" id="KW-0788">Thiol protease</keyword>
<dbReference type="InterPro" id="IPR000668">
    <property type="entry name" value="Peptidase_C1A_C"/>
</dbReference>
<reference evidence="10" key="1">
    <citation type="submission" date="2015-07" db="EMBL/GenBank/DDBJ databases">
        <title>MeaNS - Measles Nucleotide Surveillance Program.</title>
        <authorList>
            <person name="Tran T."/>
            <person name="Druce J."/>
        </authorList>
    </citation>
    <scope>NUCLEOTIDE SEQUENCE</scope>
    <source>
        <strain evidence="10">UCB-OBI-ISO-001</strain>
        <tissue evidence="10">Gonad</tissue>
    </source>
</reference>
<dbReference type="PANTHER" id="PTHR12411">
    <property type="entry name" value="CYSTEINE PROTEASE FAMILY C1-RELATED"/>
    <property type="match status" value="1"/>
</dbReference>
<dbReference type="GO" id="GO:0008234">
    <property type="term" value="F:cysteine-type peptidase activity"/>
    <property type="evidence" value="ECO:0007669"/>
    <property type="project" value="UniProtKB-KW"/>
</dbReference>
<dbReference type="Pfam" id="PF08246">
    <property type="entry name" value="Inhibitor_I29"/>
    <property type="match status" value="1"/>
</dbReference>
<comment type="similarity">
    <text evidence="1">Belongs to the peptidase C1 family.</text>
</comment>
<dbReference type="InterPro" id="IPR013201">
    <property type="entry name" value="Prot_inhib_I29"/>
</dbReference>
<dbReference type="FunFam" id="3.90.70.10:FF:000006">
    <property type="entry name" value="Cathepsin S"/>
    <property type="match status" value="1"/>
</dbReference>
<evidence type="ECO:0000256" key="4">
    <source>
        <dbReference type="ARBA" id="ARBA00022807"/>
    </source>
</evidence>
<evidence type="ECO:0000256" key="3">
    <source>
        <dbReference type="ARBA" id="ARBA00022801"/>
    </source>
</evidence>
<feature type="chain" id="PRO_5018788061" evidence="7">
    <location>
        <begin position="18"/>
        <end position="324"/>
    </location>
</feature>
<dbReference type="InterPro" id="IPR013128">
    <property type="entry name" value="Peptidase_C1A"/>
</dbReference>
<organism evidence="10">
    <name type="scientific">Octopus bimaculoides</name>
    <name type="common">California two-spotted octopus</name>
    <dbReference type="NCBI Taxonomy" id="37653"/>
    <lineage>
        <taxon>Eukaryota</taxon>
        <taxon>Metazoa</taxon>
        <taxon>Spiralia</taxon>
        <taxon>Lophotrochozoa</taxon>
        <taxon>Mollusca</taxon>
        <taxon>Cephalopoda</taxon>
        <taxon>Coleoidea</taxon>
        <taxon>Octopodiformes</taxon>
        <taxon>Octopoda</taxon>
        <taxon>Incirrata</taxon>
        <taxon>Octopodidae</taxon>
        <taxon>Octopus</taxon>
    </lineage>
</organism>
<dbReference type="OMA" id="ITTEKYY"/>
<evidence type="ECO:0000256" key="6">
    <source>
        <dbReference type="ARBA" id="ARBA00023157"/>
    </source>
</evidence>
<dbReference type="PROSITE" id="PS00639">
    <property type="entry name" value="THIOL_PROTEASE_HIS"/>
    <property type="match status" value="1"/>
</dbReference>
<dbReference type="PROSITE" id="PS00640">
    <property type="entry name" value="THIOL_PROTEASE_ASN"/>
    <property type="match status" value="1"/>
</dbReference>
<protein>
    <submittedName>
        <fullName evidence="10">Uncharacterized protein</fullName>
    </submittedName>
</protein>
<keyword evidence="6" id="KW-1015">Disulfide bond</keyword>
<evidence type="ECO:0000256" key="1">
    <source>
        <dbReference type="ARBA" id="ARBA00008455"/>
    </source>
</evidence>
<dbReference type="CDD" id="cd02248">
    <property type="entry name" value="Peptidase_C1A"/>
    <property type="match status" value="1"/>
</dbReference>
<dbReference type="InterPro" id="IPR000169">
    <property type="entry name" value="Pept_cys_AS"/>
</dbReference>
<evidence type="ECO:0000256" key="2">
    <source>
        <dbReference type="ARBA" id="ARBA00022670"/>
    </source>
</evidence>
<dbReference type="InterPro" id="IPR025661">
    <property type="entry name" value="Pept_asp_AS"/>
</dbReference>
<dbReference type="SMART" id="SM00848">
    <property type="entry name" value="Inhibitor_I29"/>
    <property type="match status" value="1"/>
</dbReference>
<dbReference type="PRINTS" id="PR00705">
    <property type="entry name" value="PAPAIN"/>
</dbReference>
<sequence length="324" mass="36883">MMLPLLTFITGFTIVSAKLIPNDENWELYKSTFRKEYRNAETENFRRAIWKENGNYINQHNLEADMGIHTFWMDMNEYADLSNREFVEMMNGFLPQNSSTETFISDKLVYLPRMVDWRQHGYVTGVKNQGLCGSCWAFSSTGSLEGQIFRKYGKLISLSEQNLIDCSSAFGNNGCNGGLMDHAFSYIRIFGIESEISYPYRAEQQRCWYNRSKVVAFDINYVDVLKTEHALQIAVANVGPVSAAIDASPSTFQFYSHGVYVSNDCNHKLNHGILVVGYGTENGQDYWLVKNSWGESWGDGGYIKMARNRNNMCSIASLASYPLV</sequence>
<name>A0A0L8HQP8_OCTBM</name>
<dbReference type="KEGG" id="obi:106869396"/>
<dbReference type="AlphaFoldDB" id="A0A0L8HQP8"/>
<dbReference type="InterPro" id="IPR038765">
    <property type="entry name" value="Papain-like_cys_pep_sf"/>
</dbReference>
<keyword evidence="7" id="KW-0732">Signal</keyword>
<dbReference type="InterPro" id="IPR039417">
    <property type="entry name" value="Peptidase_C1A_papain-like"/>
</dbReference>
<proteinExistence type="inferred from homology"/>
<dbReference type="OrthoDB" id="10253408at2759"/>
<dbReference type="GO" id="GO:0006508">
    <property type="term" value="P:proteolysis"/>
    <property type="evidence" value="ECO:0007669"/>
    <property type="project" value="UniProtKB-KW"/>
</dbReference>
<dbReference type="Gene3D" id="3.90.70.10">
    <property type="entry name" value="Cysteine proteinases"/>
    <property type="match status" value="1"/>
</dbReference>
<dbReference type="SUPFAM" id="SSF54001">
    <property type="entry name" value="Cysteine proteinases"/>
    <property type="match status" value="1"/>
</dbReference>
<accession>A0A0L8HQP8</accession>